<organism evidence="2 3">
    <name type="scientific">Funneliformis geosporum</name>
    <dbReference type="NCBI Taxonomy" id="1117311"/>
    <lineage>
        <taxon>Eukaryota</taxon>
        <taxon>Fungi</taxon>
        <taxon>Fungi incertae sedis</taxon>
        <taxon>Mucoromycota</taxon>
        <taxon>Glomeromycotina</taxon>
        <taxon>Glomeromycetes</taxon>
        <taxon>Glomerales</taxon>
        <taxon>Glomeraceae</taxon>
        <taxon>Funneliformis</taxon>
    </lineage>
</organism>
<evidence type="ECO:0000256" key="1">
    <source>
        <dbReference type="SAM" id="Phobius"/>
    </source>
</evidence>
<dbReference type="OrthoDB" id="2308209at2759"/>
<feature type="transmembrane region" description="Helical" evidence="1">
    <location>
        <begin position="20"/>
        <end position="41"/>
    </location>
</feature>
<name>A0A9W4SJU4_9GLOM</name>
<keyword evidence="1" id="KW-1133">Transmembrane helix</keyword>
<feature type="transmembrane region" description="Helical" evidence="1">
    <location>
        <begin position="111"/>
        <end position="133"/>
    </location>
</feature>
<dbReference type="Proteomes" id="UP001153678">
    <property type="component" value="Unassembled WGS sequence"/>
</dbReference>
<comment type="caution">
    <text evidence="2">The sequence shown here is derived from an EMBL/GenBank/DDBJ whole genome shotgun (WGS) entry which is preliminary data.</text>
</comment>
<protein>
    <submittedName>
        <fullName evidence="2">11121_t:CDS:1</fullName>
    </submittedName>
</protein>
<evidence type="ECO:0000313" key="3">
    <source>
        <dbReference type="Proteomes" id="UP001153678"/>
    </source>
</evidence>
<dbReference type="EMBL" id="CAMKVN010000887">
    <property type="protein sequence ID" value="CAI2172020.1"/>
    <property type="molecule type" value="Genomic_DNA"/>
</dbReference>
<accession>A0A9W4SJU4</accession>
<sequence length="201" mass="23152">MEKTLHDRPILFRRLRILQLATVSLITFAEIIQAIAFFGQLKDTQPMSFYFSTTTFNLCGIKLLYHIVIGLTLISTITDGIMGPIKLTSSLIYEAFGPKTEFLKRVLCDGYIFSTIFGWIMIIEFCISTVLYLRLWKTRNWWDNNMIVCDELNVENNNSVDHTNLTGINTNDVKNLSPRERHRLVLELGPRLHSDSSRTTS</sequence>
<dbReference type="AlphaFoldDB" id="A0A9W4SJU4"/>
<keyword evidence="3" id="KW-1185">Reference proteome</keyword>
<gene>
    <name evidence="2" type="ORF">FWILDA_LOCUS5370</name>
</gene>
<evidence type="ECO:0000313" key="2">
    <source>
        <dbReference type="EMBL" id="CAI2172020.1"/>
    </source>
</evidence>
<keyword evidence="1" id="KW-0812">Transmembrane</keyword>
<reference evidence="2" key="1">
    <citation type="submission" date="2022-08" db="EMBL/GenBank/DDBJ databases">
        <authorList>
            <person name="Kallberg Y."/>
            <person name="Tangrot J."/>
            <person name="Rosling A."/>
        </authorList>
    </citation>
    <scope>NUCLEOTIDE SEQUENCE</scope>
    <source>
        <strain evidence="2">Wild A</strain>
    </source>
</reference>
<proteinExistence type="predicted"/>
<keyword evidence="1" id="KW-0472">Membrane</keyword>